<evidence type="ECO:0000256" key="1">
    <source>
        <dbReference type="SAM" id="MobiDB-lite"/>
    </source>
</evidence>
<gene>
    <name evidence="2" type="ORF">AB5J56_11825</name>
</gene>
<feature type="compositionally biased region" description="Gly residues" evidence="1">
    <location>
        <begin position="86"/>
        <end position="95"/>
    </location>
</feature>
<dbReference type="InterPro" id="IPR014229">
    <property type="entry name" value="Spore_YtfJ"/>
</dbReference>
<evidence type="ECO:0000313" key="2">
    <source>
        <dbReference type="EMBL" id="XDQ25330.1"/>
    </source>
</evidence>
<organism evidence="2">
    <name type="scientific">Streptomyces sp. R21</name>
    <dbReference type="NCBI Taxonomy" id="3238627"/>
    <lineage>
        <taxon>Bacteria</taxon>
        <taxon>Bacillati</taxon>
        <taxon>Actinomycetota</taxon>
        <taxon>Actinomycetes</taxon>
        <taxon>Kitasatosporales</taxon>
        <taxon>Streptomycetaceae</taxon>
        <taxon>Streptomyces</taxon>
    </lineage>
</organism>
<dbReference type="Pfam" id="PF09579">
    <property type="entry name" value="Spore_YtfJ"/>
    <property type="match status" value="1"/>
</dbReference>
<feature type="region of interest" description="Disordered" evidence="1">
    <location>
        <begin position="76"/>
        <end position="97"/>
    </location>
</feature>
<name>A0AB39P3Q8_9ACTN</name>
<accession>A0AB39P3Q8</accession>
<protein>
    <submittedName>
        <fullName evidence="2">Spore germination protein GerW family protein</fullName>
    </submittedName>
</protein>
<sequence>MTAPHDTSPPPVDPTDTADLGAVAATDGLAARLLEGLAERFGGRACVSAVFGEPVTREGVTVIPVARAAYGFGGGTARGVRRNSSGEGGGGGGGAETRPLGFIELRDGRATYHRIRDPWTDVVAPLATLLLGTTAPLLARALTARRGRNG</sequence>
<dbReference type="RefSeq" id="WP_369232654.1">
    <property type="nucleotide sequence ID" value="NZ_CP163435.1"/>
</dbReference>
<dbReference type="EMBL" id="CP163435">
    <property type="protein sequence ID" value="XDQ25330.1"/>
    <property type="molecule type" value="Genomic_DNA"/>
</dbReference>
<proteinExistence type="predicted"/>
<dbReference type="PANTHER" id="PTHR39162">
    <property type="entry name" value="GLL3345 PROTEIN"/>
    <property type="match status" value="1"/>
</dbReference>
<reference evidence="2" key="1">
    <citation type="submission" date="2024-07" db="EMBL/GenBank/DDBJ databases">
        <authorList>
            <person name="Yu S.T."/>
        </authorList>
    </citation>
    <scope>NUCLEOTIDE SEQUENCE</scope>
    <source>
        <strain evidence="2">R21</strain>
    </source>
</reference>
<dbReference type="AlphaFoldDB" id="A0AB39P3Q8"/>
<dbReference type="PANTHER" id="PTHR39162:SF1">
    <property type="entry name" value="SPORULATION PROTEIN YTFJ"/>
    <property type="match status" value="1"/>
</dbReference>